<dbReference type="AlphaFoldDB" id="A0ABD3JIM5"/>
<name>A0ABD3JIM5_EUCGL</name>
<evidence type="ECO:0000256" key="11">
    <source>
        <dbReference type="ARBA" id="ARBA00047558"/>
    </source>
</evidence>
<keyword evidence="7" id="KW-0418">Kinase</keyword>
<dbReference type="EMBL" id="JBJKBG010000008">
    <property type="protein sequence ID" value="KAL3725706.1"/>
    <property type="molecule type" value="Genomic_DNA"/>
</dbReference>
<dbReference type="PROSITE" id="PS51782">
    <property type="entry name" value="LYSM"/>
    <property type="match status" value="1"/>
</dbReference>
<dbReference type="Pfam" id="PF23446">
    <property type="entry name" value="LysM1_NFP_LYK"/>
    <property type="match status" value="1"/>
</dbReference>
<dbReference type="PANTHER" id="PTHR27005:SF537">
    <property type="entry name" value="LYSM TYPE RECEPTOR KINASE"/>
    <property type="match status" value="1"/>
</dbReference>
<comment type="subcellular location">
    <subcellularLocation>
        <location evidence="1">Membrane</location>
        <topology evidence="1">Single-pass type I membrane protein</topology>
    </subcellularLocation>
</comment>
<evidence type="ECO:0000256" key="10">
    <source>
        <dbReference type="ARBA" id="ARBA00023136"/>
    </source>
</evidence>
<feature type="transmembrane region" description="Helical" evidence="15">
    <location>
        <begin position="326"/>
        <end position="349"/>
    </location>
</feature>
<dbReference type="Pfam" id="PF23472">
    <property type="entry name" value="LysM2_CERK1_LYK3_4_5"/>
    <property type="match status" value="1"/>
</dbReference>
<proteinExistence type="predicted"/>
<evidence type="ECO:0000256" key="15">
    <source>
        <dbReference type="SAM" id="Phobius"/>
    </source>
</evidence>
<keyword evidence="5" id="KW-0732">Signal</keyword>
<comment type="catalytic activity">
    <reaction evidence="12">
        <text>L-threonyl-[protein] + ATP = O-phospho-L-threonyl-[protein] + ADP + H(+)</text>
        <dbReference type="Rhea" id="RHEA:46608"/>
        <dbReference type="Rhea" id="RHEA-COMP:11060"/>
        <dbReference type="Rhea" id="RHEA-COMP:11605"/>
        <dbReference type="ChEBI" id="CHEBI:15378"/>
        <dbReference type="ChEBI" id="CHEBI:30013"/>
        <dbReference type="ChEBI" id="CHEBI:30616"/>
        <dbReference type="ChEBI" id="CHEBI:61977"/>
        <dbReference type="ChEBI" id="CHEBI:456216"/>
    </reaction>
</comment>
<evidence type="ECO:0000256" key="14">
    <source>
        <dbReference type="SAM" id="MobiDB-lite"/>
    </source>
</evidence>
<protein>
    <submittedName>
        <fullName evidence="18">Uncharacterized protein</fullName>
    </submittedName>
</protein>
<dbReference type="InterPro" id="IPR056561">
    <property type="entry name" value="NFP_LYK_LysM1"/>
</dbReference>
<dbReference type="InterPro" id="IPR000719">
    <property type="entry name" value="Prot_kinase_dom"/>
</dbReference>
<keyword evidence="6 13" id="KW-0547">Nucleotide-binding</keyword>
<evidence type="ECO:0000256" key="3">
    <source>
        <dbReference type="ARBA" id="ARBA00022679"/>
    </source>
</evidence>
<keyword evidence="8 13" id="KW-0067">ATP-binding</keyword>
<dbReference type="FunFam" id="1.10.510.10:FF:000084">
    <property type="entry name" value="Wall-associated receptor kinase 2"/>
    <property type="match status" value="1"/>
</dbReference>
<dbReference type="SUPFAM" id="SSF56112">
    <property type="entry name" value="Protein kinase-like (PK-like)"/>
    <property type="match status" value="1"/>
</dbReference>
<dbReference type="PROSITE" id="PS50011">
    <property type="entry name" value="PROTEIN_KINASE_DOM"/>
    <property type="match status" value="1"/>
</dbReference>
<organism evidence="18 19">
    <name type="scientific">Eucalyptus globulus</name>
    <name type="common">Tasmanian blue gum</name>
    <dbReference type="NCBI Taxonomy" id="34317"/>
    <lineage>
        <taxon>Eukaryota</taxon>
        <taxon>Viridiplantae</taxon>
        <taxon>Streptophyta</taxon>
        <taxon>Embryophyta</taxon>
        <taxon>Tracheophyta</taxon>
        <taxon>Spermatophyta</taxon>
        <taxon>Magnoliopsida</taxon>
        <taxon>eudicotyledons</taxon>
        <taxon>Gunneridae</taxon>
        <taxon>Pentapetalae</taxon>
        <taxon>rosids</taxon>
        <taxon>malvids</taxon>
        <taxon>Myrtales</taxon>
        <taxon>Myrtaceae</taxon>
        <taxon>Myrtoideae</taxon>
        <taxon>Eucalypteae</taxon>
        <taxon>Eucalyptus</taxon>
    </lineage>
</organism>
<dbReference type="InterPro" id="IPR045274">
    <property type="entry name" value="WAK-like"/>
</dbReference>
<evidence type="ECO:0000313" key="18">
    <source>
        <dbReference type="EMBL" id="KAL3725706.1"/>
    </source>
</evidence>
<dbReference type="CDD" id="cd00118">
    <property type="entry name" value="LysM"/>
    <property type="match status" value="1"/>
</dbReference>
<dbReference type="Proteomes" id="UP001634007">
    <property type="component" value="Unassembled WGS sequence"/>
</dbReference>
<feature type="domain" description="Protein kinase" evidence="16">
    <location>
        <begin position="401"/>
        <end position="674"/>
    </location>
</feature>
<evidence type="ECO:0000256" key="5">
    <source>
        <dbReference type="ARBA" id="ARBA00022729"/>
    </source>
</evidence>
<feature type="transmembrane region" description="Helical" evidence="15">
    <location>
        <begin position="55"/>
        <end position="73"/>
    </location>
</feature>
<dbReference type="Gene3D" id="3.30.200.20">
    <property type="entry name" value="Phosphorylase Kinase, domain 1"/>
    <property type="match status" value="1"/>
</dbReference>
<dbReference type="Gene3D" id="1.10.510.10">
    <property type="entry name" value="Transferase(Phosphotransferase) domain 1"/>
    <property type="match status" value="1"/>
</dbReference>
<evidence type="ECO:0000256" key="4">
    <source>
        <dbReference type="ARBA" id="ARBA00022692"/>
    </source>
</evidence>
<dbReference type="InterPro" id="IPR036779">
    <property type="entry name" value="LysM_dom_sf"/>
</dbReference>
<keyword evidence="9 15" id="KW-1133">Transmembrane helix</keyword>
<dbReference type="GO" id="GO:0005886">
    <property type="term" value="C:plasma membrane"/>
    <property type="evidence" value="ECO:0007669"/>
    <property type="project" value="UniProtKB-ARBA"/>
</dbReference>
<dbReference type="InterPro" id="IPR018392">
    <property type="entry name" value="LysM"/>
</dbReference>
<feature type="domain" description="LysM" evidence="17">
    <location>
        <begin position="241"/>
        <end position="285"/>
    </location>
</feature>
<dbReference type="InterPro" id="IPR056562">
    <property type="entry name" value="LysM2_CERK1_LYK3_4_5"/>
</dbReference>
<dbReference type="FunFam" id="3.30.200.20:FF:000043">
    <property type="entry name" value="Wall-associated receptor kinase 2"/>
    <property type="match status" value="1"/>
</dbReference>
<dbReference type="InterPro" id="IPR056563">
    <property type="entry name" value="LysM3_LYK4_5"/>
</dbReference>
<reference evidence="18 19" key="1">
    <citation type="submission" date="2024-11" db="EMBL/GenBank/DDBJ databases">
        <title>Chromosome-level genome assembly of Eucalyptus globulus Labill. provides insights into its genome evolution.</title>
        <authorList>
            <person name="Li X."/>
        </authorList>
    </citation>
    <scope>NUCLEOTIDE SEQUENCE [LARGE SCALE GENOMIC DNA]</scope>
    <source>
        <strain evidence="18">CL2024</strain>
        <tissue evidence="18">Fresh tender leaves</tissue>
    </source>
</reference>
<dbReference type="InterPro" id="IPR008271">
    <property type="entry name" value="Ser/Thr_kinase_AS"/>
</dbReference>
<dbReference type="Pfam" id="PF23473">
    <property type="entry name" value="LysM3_LYK4_5"/>
    <property type="match status" value="1"/>
</dbReference>
<evidence type="ECO:0000256" key="12">
    <source>
        <dbReference type="ARBA" id="ARBA00047951"/>
    </source>
</evidence>
<keyword evidence="2" id="KW-0723">Serine/threonine-protein kinase</keyword>
<evidence type="ECO:0000256" key="1">
    <source>
        <dbReference type="ARBA" id="ARBA00004479"/>
    </source>
</evidence>
<feature type="region of interest" description="Disordered" evidence="14">
    <location>
        <begin position="677"/>
        <end position="708"/>
    </location>
</feature>
<keyword evidence="3" id="KW-0808">Transferase</keyword>
<evidence type="ECO:0000313" key="19">
    <source>
        <dbReference type="Proteomes" id="UP001634007"/>
    </source>
</evidence>
<dbReference type="GO" id="GO:0005524">
    <property type="term" value="F:ATP binding"/>
    <property type="evidence" value="ECO:0007669"/>
    <property type="project" value="UniProtKB-UniRule"/>
</dbReference>
<evidence type="ECO:0000256" key="2">
    <source>
        <dbReference type="ARBA" id="ARBA00022527"/>
    </source>
</evidence>
<keyword evidence="10 15" id="KW-0472">Membrane</keyword>
<keyword evidence="19" id="KW-1185">Reference proteome</keyword>
<dbReference type="Pfam" id="PF00069">
    <property type="entry name" value="Pkinase"/>
    <property type="match status" value="1"/>
</dbReference>
<feature type="binding site" evidence="13">
    <location>
        <position position="430"/>
    </location>
    <ligand>
        <name>ATP</name>
        <dbReference type="ChEBI" id="CHEBI:30616"/>
    </ligand>
</feature>
<dbReference type="InterPro" id="IPR017441">
    <property type="entry name" value="Protein_kinase_ATP_BS"/>
</dbReference>
<feature type="compositionally biased region" description="Polar residues" evidence="14">
    <location>
        <begin position="677"/>
        <end position="686"/>
    </location>
</feature>
<sequence length="721" mass="79673">MTVNSLAIIGLEGDFLRRVGLGYFAFGVCINIGVGSLHTRVAATCKPNLSYSKTMDLSSLSILSPILLLLPLFNHISYCQQPYIDNKLLDCTHTESKVKGYLCNGPQTQCQSFMTFRSTSLYNSPLAIASLLSSDALDIATINNIKSIAEEIPYGNLVIVPIPCYCSGSMYWHQATYTLAEGETYFSVANDTFQGLTSCQALSGQNYYEGVNLVGGVRLLVPLRCTCPSTSETANGVKSMLTHAVTWGDALSSIAESFDVTVRSVVEANMMMNTSILYPFTPILVPLNCAKSSKSSFCYCPNGYAESVLRDGLNCMPDRKKFPFKLVLVIGAGIGMGLLCLSLFSYWLYRYLRKQRDRIVKQKMFEQNGGLLLQQKFTPYGRDGRAAIFSEEDLQRATDNYCESRFLGEGGFGTVYKGMLPDGTIVAVKKSKIIDKGQIEHFINEVVVLSQVNHRNIVKLIGCCLETKLPVLVYEFVPNGTLSQHIHQQDKNCSLSWEDRYRIACEVAQAIAYMHSAASIPIYHRDIKPSNILLDDKYTAKVSDFGTSRPVPLEKTHLTTAVQGTFGYLDPEYFQSSQFTDKSDVYSFGVVLVELLTGHKPTSFSGDEEGRHLVASFVMLMKESRLSKILDPVVANEAKAQDVLAVAMLAMRCLKMNGRKRPPMREVAMELEGLRKSQSFSQTGQNPCAFEDGLPDEASEESIDSTSMSLEVVSISVEKSS</sequence>
<comment type="caution">
    <text evidence="18">The sequence shown here is derived from an EMBL/GenBank/DDBJ whole genome shotgun (WGS) entry which is preliminary data.</text>
</comment>
<dbReference type="PANTHER" id="PTHR27005">
    <property type="entry name" value="WALL-ASSOCIATED RECEPTOR KINASE-LIKE 21"/>
    <property type="match status" value="1"/>
</dbReference>
<evidence type="ECO:0000256" key="8">
    <source>
        <dbReference type="ARBA" id="ARBA00022840"/>
    </source>
</evidence>
<dbReference type="GO" id="GO:0004674">
    <property type="term" value="F:protein serine/threonine kinase activity"/>
    <property type="evidence" value="ECO:0007669"/>
    <property type="project" value="UniProtKB-KW"/>
</dbReference>
<feature type="compositionally biased region" description="Acidic residues" evidence="14">
    <location>
        <begin position="693"/>
        <end position="703"/>
    </location>
</feature>
<dbReference type="PROSITE" id="PS00108">
    <property type="entry name" value="PROTEIN_KINASE_ST"/>
    <property type="match status" value="1"/>
</dbReference>
<keyword evidence="4 15" id="KW-0812">Transmembrane</keyword>
<evidence type="ECO:0000256" key="9">
    <source>
        <dbReference type="ARBA" id="ARBA00022989"/>
    </source>
</evidence>
<dbReference type="PROSITE" id="PS00107">
    <property type="entry name" value="PROTEIN_KINASE_ATP"/>
    <property type="match status" value="1"/>
</dbReference>
<evidence type="ECO:0000256" key="6">
    <source>
        <dbReference type="ARBA" id="ARBA00022741"/>
    </source>
</evidence>
<dbReference type="InterPro" id="IPR011009">
    <property type="entry name" value="Kinase-like_dom_sf"/>
</dbReference>
<evidence type="ECO:0000259" key="16">
    <source>
        <dbReference type="PROSITE" id="PS50011"/>
    </source>
</evidence>
<dbReference type="Gene3D" id="3.10.350.10">
    <property type="entry name" value="LysM domain"/>
    <property type="match status" value="1"/>
</dbReference>
<evidence type="ECO:0000259" key="17">
    <source>
        <dbReference type="PROSITE" id="PS51782"/>
    </source>
</evidence>
<evidence type="ECO:0000256" key="13">
    <source>
        <dbReference type="PROSITE-ProRule" id="PRU10141"/>
    </source>
</evidence>
<dbReference type="SMART" id="SM00220">
    <property type="entry name" value="S_TKc"/>
    <property type="match status" value="1"/>
</dbReference>
<gene>
    <name evidence="18" type="ORF">ACJRO7_030695</name>
</gene>
<accession>A0ABD3JIM5</accession>
<evidence type="ECO:0000256" key="7">
    <source>
        <dbReference type="ARBA" id="ARBA00022777"/>
    </source>
</evidence>
<feature type="transmembrane region" description="Helical" evidence="15">
    <location>
        <begin position="20"/>
        <end position="43"/>
    </location>
</feature>
<dbReference type="CDD" id="cd14066">
    <property type="entry name" value="STKc_IRAK"/>
    <property type="match status" value="1"/>
</dbReference>
<comment type="catalytic activity">
    <reaction evidence="11">
        <text>L-seryl-[protein] + ATP = O-phospho-L-seryl-[protein] + ADP + H(+)</text>
        <dbReference type="Rhea" id="RHEA:17989"/>
        <dbReference type="Rhea" id="RHEA-COMP:9863"/>
        <dbReference type="Rhea" id="RHEA-COMP:11604"/>
        <dbReference type="ChEBI" id="CHEBI:15378"/>
        <dbReference type="ChEBI" id="CHEBI:29999"/>
        <dbReference type="ChEBI" id="CHEBI:30616"/>
        <dbReference type="ChEBI" id="CHEBI:83421"/>
        <dbReference type="ChEBI" id="CHEBI:456216"/>
    </reaction>
</comment>